<name>A0A1F6C1H4_9BACT</name>
<dbReference type="EMBL" id="MFKP01000061">
    <property type="protein sequence ID" value="OGG42928.1"/>
    <property type="molecule type" value="Genomic_DNA"/>
</dbReference>
<dbReference type="AlphaFoldDB" id="A0A1F6C1H4"/>
<protein>
    <submittedName>
        <fullName evidence="1">Uncharacterized protein</fullName>
    </submittedName>
</protein>
<evidence type="ECO:0000313" key="2">
    <source>
        <dbReference type="Proteomes" id="UP000178249"/>
    </source>
</evidence>
<organism evidence="1 2">
    <name type="scientific">Candidatus Kaiserbacteria bacterium RIFCSPHIGHO2_01_FULL_48_10</name>
    <dbReference type="NCBI Taxonomy" id="1798476"/>
    <lineage>
        <taxon>Bacteria</taxon>
        <taxon>Candidatus Kaiseribacteriota</taxon>
    </lineage>
</organism>
<proteinExistence type="predicted"/>
<accession>A0A1F6C1H4</accession>
<sequence>MATMHSLSPVGILLAAGARSFDGVIHTQVRENNDQRTPKEAVEHHYLLNELMEAPKIKALYVNNEQKAVLRNILQQINTEGLQRGVERHCTKGATIINAENKTVSSTT</sequence>
<comment type="caution">
    <text evidence="1">The sequence shown here is derived from an EMBL/GenBank/DDBJ whole genome shotgun (WGS) entry which is preliminary data.</text>
</comment>
<evidence type="ECO:0000313" key="1">
    <source>
        <dbReference type="EMBL" id="OGG42928.1"/>
    </source>
</evidence>
<dbReference type="Proteomes" id="UP000178249">
    <property type="component" value="Unassembled WGS sequence"/>
</dbReference>
<reference evidence="1 2" key="1">
    <citation type="journal article" date="2016" name="Nat. Commun.">
        <title>Thousands of microbial genomes shed light on interconnected biogeochemical processes in an aquifer system.</title>
        <authorList>
            <person name="Anantharaman K."/>
            <person name="Brown C.T."/>
            <person name="Hug L.A."/>
            <person name="Sharon I."/>
            <person name="Castelle C.J."/>
            <person name="Probst A.J."/>
            <person name="Thomas B.C."/>
            <person name="Singh A."/>
            <person name="Wilkins M.J."/>
            <person name="Karaoz U."/>
            <person name="Brodie E.L."/>
            <person name="Williams K.H."/>
            <person name="Hubbard S.S."/>
            <person name="Banfield J.F."/>
        </authorList>
    </citation>
    <scope>NUCLEOTIDE SEQUENCE [LARGE SCALE GENOMIC DNA]</scope>
</reference>
<gene>
    <name evidence="1" type="ORF">A2841_02175</name>
</gene>